<evidence type="ECO:0000313" key="6">
    <source>
        <dbReference type="Proteomes" id="UP000005178"/>
    </source>
</evidence>
<comment type="caution">
    <text evidence="5">The sequence shown here is derived from an EMBL/GenBank/DDBJ whole genome shotgun (WGS) entry which is preliminary data.</text>
</comment>
<dbReference type="HOGENOM" id="CLU_000604_1_2_9"/>
<dbReference type="eggNOG" id="COG1131">
    <property type="taxonomic scope" value="Bacteria"/>
</dbReference>
<keyword evidence="3 5" id="KW-0067">ATP-binding</keyword>
<dbReference type="PROSITE" id="PS00211">
    <property type="entry name" value="ABC_TRANSPORTER_1"/>
    <property type="match status" value="1"/>
</dbReference>
<dbReference type="InterPro" id="IPR003593">
    <property type="entry name" value="AAA+_ATPase"/>
</dbReference>
<dbReference type="InterPro" id="IPR051782">
    <property type="entry name" value="ABC_Transporter_VariousFunc"/>
</dbReference>
<evidence type="ECO:0000259" key="4">
    <source>
        <dbReference type="PROSITE" id="PS50893"/>
    </source>
</evidence>
<dbReference type="PROSITE" id="PS50893">
    <property type="entry name" value="ABC_TRANSPORTER_2"/>
    <property type="match status" value="1"/>
</dbReference>
<dbReference type="STRING" id="445971.ANASTE_02381"/>
<dbReference type="GO" id="GO:0005524">
    <property type="term" value="F:ATP binding"/>
    <property type="evidence" value="ECO:0007669"/>
    <property type="project" value="UniProtKB-KW"/>
</dbReference>
<keyword evidence="2" id="KW-0547">Nucleotide-binding</keyword>
<evidence type="ECO:0000256" key="3">
    <source>
        <dbReference type="ARBA" id="ARBA00022840"/>
    </source>
</evidence>
<proteinExistence type="predicted"/>
<dbReference type="Gene3D" id="3.40.50.300">
    <property type="entry name" value="P-loop containing nucleotide triphosphate hydrolases"/>
    <property type="match status" value="1"/>
</dbReference>
<dbReference type="EMBL" id="ABIL02000006">
    <property type="protein sequence ID" value="EDS72650.1"/>
    <property type="molecule type" value="Genomic_DNA"/>
</dbReference>
<reference evidence="5" key="2">
    <citation type="submission" date="2013-08" db="EMBL/GenBank/DDBJ databases">
        <title>Draft genome sequence of Anaerofustis stercorihominis (DSM 17244).</title>
        <authorList>
            <person name="Sudarsanam P."/>
            <person name="Ley R."/>
            <person name="Guruge J."/>
            <person name="Turnbaugh P.J."/>
            <person name="Mahowald M."/>
            <person name="Liep D."/>
            <person name="Gordon J."/>
        </authorList>
    </citation>
    <scope>NUCLEOTIDE SEQUENCE</scope>
    <source>
        <strain evidence="5">DSM 17244</strain>
    </source>
</reference>
<dbReference type="AlphaFoldDB" id="B1CAD9"/>
<protein>
    <submittedName>
        <fullName evidence="5">ABC transporter, ATP-binding protein</fullName>
    </submittedName>
</protein>
<reference evidence="5" key="1">
    <citation type="submission" date="2008-01" db="EMBL/GenBank/DDBJ databases">
        <authorList>
            <person name="Fulton L."/>
            <person name="Clifton S."/>
            <person name="Fulton B."/>
            <person name="Xu J."/>
            <person name="Minx P."/>
            <person name="Pepin K.H."/>
            <person name="Johnson M."/>
            <person name="Thiruvilangam P."/>
            <person name="Bhonagiri V."/>
            <person name="Nash W.E."/>
            <person name="Mardis E.R."/>
            <person name="Wilson R.K."/>
        </authorList>
    </citation>
    <scope>NUCLEOTIDE SEQUENCE [LARGE SCALE GENOMIC DNA]</scope>
    <source>
        <strain evidence="5">DSM 17244</strain>
    </source>
</reference>
<dbReference type="SMART" id="SM00382">
    <property type="entry name" value="AAA"/>
    <property type="match status" value="1"/>
</dbReference>
<gene>
    <name evidence="5" type="ORF">ANASTE_02381</name>
</gene>
<dbReference type="PANTHER" id="PTHR42939">
    <property type="entry name" value="ABC TRANSPORTER ATP-BINDING PROTEIN ALBC-RELATED"/>
    <property type="match status" value="1"/>
</dbReference>
<dbReference type="Pfam" id="PF00005">
    <property type="entry name" value="ABC_tran"/>
    <property type="match status" value="1"/>
</dbReference>
<evidence type="ECO:0000313" key="5">
    <source>
        <dbReference type="EMBL" id="EDS72650.1"/>
    </source>
</evidence>
<dbReference type="InterPro" id="IPR003439">
    <property type="entry name" value="ABC_transporter-like_ATP-bd"/>
</dbReference>
<dbReference type="CDD" id="cd03230">
    <property type="entry name" value="ABC_DR_subfamily_A"/>
    <property type="match status" value="1"/>
</dbReference>
<dbReference type="GO" id="GO:0016887">
    <property type="term" value="F:ATP hydrolysis activity"/>
    <property type="evidence" value="ECO:0007669"/>
    <property type="project" value="InterPro"/>
</dbReference>
<dbReference type="GeneID" id="98001374"/>
<keyword evidence="1" id="KW-0813">Transport</keyword>
<keyword evidence="6" id="KW-1185">Reference proteome</keyword>
<name>B1CAD9_9FIRM</name>
<organism evidence="5 6">
    <name type="scientific">Anaerofustis stercorihominis DSM 17244</name>
    <dbReference type="NCBI Taxonomy" id="445971"/>
    <lineage>
        <taxon>Bacteria</taxon>
        <taxon>Bacillati</taxon>
        <taxon>Bacillota</taxon>
        <taxon>Clostridia</taxon>
        <taxon>Eubacteriales</taxon>
        <taxon>Eubacteriaceae</taxon>
        <taxon>Anaerofustis</taxon>
    </lineage>
</organism>
<dbReference type="RefSeq" id="WP_007051120.1">
    <property type="nucleotide sequence ID" value="NZ_DS560019.1"/>
</dbReference>
<feature type="domain" description="ABC transporter" evidence="4">
    <location>
        <begin position="5"/>
        <end position="230"/>
    </location>
</feature>
<evidence type="ECO:0000256" key="2">
    <source>
        <dbReference type="ARBA" id="ARBA00022741"/>
    </source>
</evidence>
<dbReference type="OrthoDB" id="9804819at2"/>
<dbReference type="InterPro" id="IPR017871">
    <property type="entry name" value="ABC_transporter-like_CS"/>
</dbReference>
<sequence>MEYALEVKNLTKEYKDFAVKDISLKIPKGSVLGLIGENGAGKSTFINSILNIVKPNEGEISILGKDLYTYEKEIKEEIAVIFDRSHYNENLKPSFVGKMLSKIYKNWDNDKFYNLLKEFNIPVDKKIKQFSKGMKMKFEFACALSHSPKFLILDESTSGLDPVFRDEILEILRDFTMDEEHTILMSSHITSDLDKIADYIAFIHNGRMKFIKTYEDIHDNYGVISCKKEFLDNISKEDIVAYKKETFGYKVLIKNRLEIMKVFKDLQIENASIEDVMLFYIKGEKSA</sequence>
<accession>B1CAD9</accession>
<dbReference type="PANTHER" id="PTHR42939:SF3">
    <property type="entry name" value="ABC TRANSPORTER ATP-BINDING COMPONENT"/>
    <property type="match status" value="1"/>
</dbReference>
<evidence type="ECO:0000256" key="1">
    <source>
        <dbReference type="ARBA" id="ARBA00022448"/>
    </source>
</evidence>
<dbReference type="InterPro" id="IPR027417">
    <property type="entry name" value="P-loop_NTPase"/>
</dbReference>
<dbReference type="Proteomes" id="UP000005178">
    <property type="component" value="Unassembled WGS sequence"/>
</dbReference>
<dbReference type="SUPFAM" id="SSF52540">
    <property type="entry name" value="P-loop containing nucleoside triphosphate hydrolases"/>
    <property type="match status" value="1"/>
</dbReference>